<dbReference type="GO" id="GO:0005351">
    <property type="term" value="F:carbohydrate:proton symporter activity"/>
    <property type="evidence" value="ECO:0007669"/>
    <property type="project" value="TreeGrafter"/>
</dbReference>
<keyword evidence="2" id="KW-0812">Transmembrane</keyword>
<keyword evidence="6" id="KW-1185">Reference proteome</keyword>
<dbReference type="STRING" id="1168221.R7YME1"/>
<evidence type="ECO:0000256" key="4">
    <source>
        <dbReference type="ARBA" id="ARBA00023136"/>
    </source>
</evidence>
<dbReference type="SUPFAM" id="SSF103473">
    <property type="entry name" value="MFS general substrate transporter"/>
    <property type="match status" value="1"/>
</dbReference>
<dbReference type="InterPro" id="IPR005828">
    <property type="entry name" value="MFS_sugar_transport-like"/>
</dbReference>
<dbReference type="HOGENOM" id="CLU_1643599_0_0_1"/>
<dbReference type="OrthoDB" id="3815067at2759"/>
<evidence type="ECO:0000256" key="1">
    <source>
        <dbReference type="ARBA" id="ARBA00004141"/>
    </source>
</evidence>
<evidence type="ECO:0000313" key="5">
    <source>
        <dbReference type="EMBL" id="EON62816.1"/>
    </source>
</evidence>
<evidence type="ECO:0000313" key="6">
    <source>
        <dbReference type="Proteomes" id="UP000016924"/>
    </source>
</evidence>
<evidence type="ECO:0000256" key="2">
    <source>
        <dbReference type="ARBA" id="ARBA00022692"/>
    </source>
</evidence>
<dbReference type="eggNOG" id="KOG0254">
    <property type="taxonomic scope" value="Eukaryota"/>
</dbReference>
<sequence length="161" mass="17700">MLFLREGPRWDICRDNVNAARTTIVKSYGVPESHPEVVCEVREIQEKLDAESTAGGGHPWYEIFTGPKTPYRTIFGVMIQALQQLAGANFFFYYGAKVFKATGIENSSTTAMILGGVDLLTTLPGLYIVDRHGRGPALIAGGLSMFMCFMVSDYTAPEPLL</sequence>
<protein>
    <recommendedName>
        <fullName evidence="7">Major facilitator superfamily (MFS) profile domain-containing protein</fullName>
    </recommendedName>
</protein>
<dbReference type="GO" id="GO:0016020">
    <property type="term" value="C:membrane"/>
    <property type="evidence" value="ECO:0007669"/>
    <property type="project" value="UniProtKB-SubCell"/>
</dbReference>
<comment type="subcellular location">
    <subcellularLocation>
        <location evidence="1">Membrane</location>
        <topology evidence="1">Multi-pass membrane protein</topology>
    </subcellularLocation>
</comment>
<dbReference type="GeneID" id="19899352"/>
<proteinExistence type="predicted"/>
<dbReference type="PANTHER" id="PTHR48022">
    <property type="entry name" value="PLASTIDIC GLUCOSE TRANSPORTER 4"/>
    <property type="match status" value="1"/>
</dbReference>
<dbReference type="RefSeq" id="XP_007778133.1">
    <property type="nucleotide sequence ID" value="XM_007779943.1"/>
</dbReference>
<dbReference type="PANTHER" id="PTHR48022:SF39">
    <property type="entry name" value="MONOSACCHARIDE TRANSPORTER, PUTATIVE-RELATED"/>
    <property type="match status" value="1"/>
</dbReference>
<keyword evidence="3" id="KW-1133">Transmembrane helix</keyword>
<keyword evidence="4" id="KW-0472">Membrane</keyword>
<dbReference type="Gene3D" id="1.20.1250.20">
    <property type="entry name" value="MFS general substrate transporter like domains"/>
    <property type="match status" value="1"/>
</dbReference>
<dbReference type="Pfam" id="PF00083">
    <property type="entry name" value="Sugar_tr"/>
    <property type="match status" value="1"/>
</dbReference>
<dbReference type="InterPro" id="IPR036259">
    <property type="entry name" value="MFS_trans_sf"/>
</dbReference>
<dbReference type="AlphaFoldDB" id="R7YME1"/>
<dbReference type="OMA" id="MELCTES"/>
<gene>
    <name evidence="5" type="ORF">W97_02041</name>
</gene>
<name>R7YME1_CONA1</name>
<evidence type="ECO:0008006" key="7">
    <source>
        <dbReference type="Google" id="ProtNLM"/>
    </source>
</evidence>
<organism evidence="5 6">
    <name type="scientific">Coniosporium apollinis (strain CBS 100218)</name>
    <name type="common">Rock-inhabiting black yeast</name>
    <dbReference type="NCBI Taxonomy" id="1168221"/>
    <lineage>
        <taxon>Eukaryota</taxon>
        <taxon>Fungi</taxon>
        <taxon>Dikarya</taxon>
        <taxon>Ascomycota</taxon>
        <taxon>Pezizomycotina</taxon>
        <taxon>Dothideomycetes</taxon>
        <taxon>Dothideomycetes incertae sedis</taxon>
        <taxon>Coniosporium</taxon>
    </lineage>
</organism>
<dbReference type="InterPro" id="IPR050360">
    <property type="entry name" value="MFS_Sugar_Transporters"/>
</dbReference>
<dbReference type="Proteomes" id="UP000016924">
    <property type="component" value="Unassembled WGS sequence"/>
</dbReference>
<reference evidence="6" key="1">
    <citation type="submission" date="2012-06" db="EMBL/GenBank/DDBJ databases">
        <title>The genome sequence of Coniosporium apollinis CBS 100218.</title>
        <authorList>
            <consortium name="The Broad Institute Genome Sequencing Platform"/>
            <person name="Cuomo C."/>
            <person name="Gorbushina A."/>
            <person name="Noack S."/>
            <person name="Walker B."/>
            <person name="Young S.K."/>
            <person name="Zeng Q."/>
            <person name="Gargeya S."/>
            <person name="Fitzgerald M."/>
            <person name="Haas B."/>
            <person name="Abouelleil A."/>
            <person name="Alvarado L."/>
            <person name="Arachchi H.M."/>
            <person name="Berlin A.M."/>
            <person name="Chapman S.B."/>
            <person name="Goldberg J."/>
            <person name="Griggs A."/>
            <person name="Gujja S."/>
            <person name="Hansen M."/>
            <person name="Howarth C."/>
            <person name="Imamovic A."/>
            <person name="Larimer J."/>
            <person name="McCowan C."/>
            <person name="Montmayeur A."/>
            <person name="Murphy C."/>
            <person name="Neiman D."/>
            <person name="Pearson M."/>
            <person name="Priest M."/>
            <person name="Roberts A."/>
            <person name="Saif S."/>
            <person name="Shea T."/>
            <person name="Sisk P."/>
            <person name="Sykes S."/>
            <person name="Wortman J."/>
            <person name="Nusbaum C."/>
            <person name="Birren B."/>
        </authorList>
    </citation>
    <scope>NUCLEOTIDE SEQUENCE [LARGE SCALE GENOMIC DNA]</scope>
    <source>
        <strain evidence="6">CBS 100218</strain>
    </source>
</reference>
<evidence type="ECO:0000256" key="3">
    <source>
        <dbReference type="ARBA" id="ARBA00022989"/>
    </source>
</evidence>
<dbReference type="EMBL" id="JH767560">
    <property type="protein sequence ID" value="EON62816.1"/>
    <property type="molecule type" value="Genomic_DNA"/>
</dbReference>
<accession>R7YME1</accession>